<reference evidence="2" key="2">
    <citation type="submission" date="2025-05" db="UniProtKB">
        <authorList>
            <consortium name="EnsemblMetazoa"/>
        </authorList>
    </citation>
    <scope>IDENTIFICATION</scope>
</reference>
<keyword evidence="3" id="KW-1185">Reference proteome</keyword>
<dbReference type="Proteomes" id="UP001652700">
    <property type="component" value="Unplaced"/>
</dbReference>
<feature type="signal peptide" evidence="1">
    <location>
        <begin position="1"/>
        <end position="20"/>
    </location>
</feature>
<proteinExistence type="predicted"/>
<keyword evidence="1" id="KW-0732">Signal</keyword>
<dbReference type="OrthoDB" id="6728452at2759"/>
<sequence>MRSLILTTIVLFAVYQAVDADGLIAFHPNFCNDSPGKCTENLVCSDSEILVPKGSLCGYCDDCYRKLNEGEACRSRFFGGGPFRGKCVDGLECNAEGKCSKVLLI</sequence>
<name>A0A6P7FI29_DIAVI</name>
<dbReference type="KEGG" id="dvv:114330570"/>
<evidence type="ECO:0000313" key="4">
    <source>
        <dbReference type="RefSeq" id="XP_028135759.1"/>
    </source>
</evidence>
<evidence type="ECO:0000256" key="1">
    <source>
        <dbReference type="SAM" id="SignalP"/>
    </source>
</evidence>
<dbReference type="AlphaFoldDB" id="A0A6P7FI29"/>
<protein>
    <submittedName>
        <fullName evidence="4">Uncharacterized protein LOC114330570</fullName>
    </submittedName>
</protein>
<evidence type="ECO:0000313" key="3">
    <source>
        <dbReference type="Proteomes" id="UP001652700"/>
    </source>
</evidence>
<gene>
    <name evidence="4" type="primary">LOC114330570</name>
</gene>
<accession>A0A6P7FI29</accession>
<feature type="chain" id="PRO_5027805351" evidence="1">
    <location>
        <begin position="21"/>
        <end position="105"/>
    </location>
</feature>
<organism evidence="4">
    <name type="scientific">Diabrotica virgifera virgifera</name>
    <name type="common">western corn rootworm</name>
    <dbReference type="NCBI Taxonomy" id="50390"/>
    <lineage>
        <taxon>Eukaryota</taxon>
        <taxon>Metazoa</taxon>
        <taxon>Ecdysozoa</taxon>
        <taxon>Arthropoda</taxon>
        <taxon>Hexapoda</taxon>
        <taxon>Insecta</taxon>
        <taxon>Pterygota</taxon>
        <taxon>Neoptera</taxon>
        <taxon>Endopterygota</taxon>
        <taxon>Coleoptera</taxon>
        <taxon>Polyphaga</taxon>
        <taxon>Cucujiformia</taxon>
        <taxon>Chrysomeloidea</taxon>
        <taxon>Chrysomelidae</taxon>
        <taxon>Galerucinae</taxon>
        <taxon>Diabroticina</taxon>
        <taxon>Diabroticites</taxon>
        <taxon>Diabrotica</taxon>
    </lineage>
</organism>
<dbReference type="InParanoid" id="A0A6P7FI29"/>
<dbReference type="EnsemblMetazoa" id="XM_028279958.2">
    <property type="protein sequence ID" value="XP_028135759.1"/>
    <property type="gene ID" value="LOC114330570"/>
</dbReference>
<evidence type="ECO:0000313" key="2">
    <source>
        <dbReference type="EnsemblMetazoa" id="XP_028135759.1"/>
    </source>
</evidence>
<dbReference type="RefSeq" id="XP_028135759.1">
    <property type="nucleotide sequence ID" value="XM_028279958.1"/>
</dbReference>
<reference evidence="4" key="1">
    <citation type="submission" date="2025-04" db="UniProtKB">
        <authorList>
            <consortium name="RefSeq"/>
        </authorList>
    </citation>
    <scope>IDENTIFICATION</scope>
    <source>
        <tissue evidence="4">Whole insect</tissue>
    </source>
</reference>
<dbReference type="GeneID" id="114330570"/>